<name>A0ABW2JXH6_9ACTN</name>
<dbReference type="Gene3D" id="1.10.10.10">
    <property type="entry name" value="Winged helix-like DNA-binding domain superfamily/Winged helix DNA-binding domain"/>
    <property type="match status" value="1"/>
</dbReference>
<dbReference type="RefSeq" id="WP_381842022.1">
    <property type="nucleotide sequence ID" value="NZ_JBHTCF010000048.1"/>
</dbReference>
<dbReference type="InterPro" id="IPR036388">
    <property type="entry name" value="WH-like_DNA-bd_sf"/>
</dbReference>
<sequence>MAETVNLAQFGQRAGVGRAAVVNWRRRHPDFPVQVGGSAEHPEFDTDAADQWLRDHGKNRHGLTTVSCRCGEQPVTPQSPLSRADDAKRRRDLMGEIDALVGGHSELTEAPWYPAQPGDQLLVTMEATETQPRFTELYEVTDDGQELRVVAVDGAPEGMTGGRGRGCGGCPRQVRAEPRPVPQ</sequence>
<accession>A0ABW2JXH6</accession>
<proteinExistence type="predicted"/>
<keyword evidence="3" id="KW-1185">Reference proteome</keyword>
<evidence type="ECO:0000256" key="1">
    <source>
        <dbReference type="SAM" id="MobiDB-lite"/>
    </source>
</evidence>
<feature type="region of interest" description="Disordered" evidence="1">
    <location>
        <begin position="154"/>
        <end position="183"/>
    </location>
</feature>
<dbReference type="Proteomes" id="UP001596523">
    <property type="component" value="Unassembled WGS sequence"/>
</dbReference>
<feature type="compositionally biased region" description="Basic and acidic residues" evidence="1">
    <location>
        <begin position="174"/>
        <end position="183"/>
    </location>
</feature>
<feature type="compositionally biased region" description="Gly residues" evidence="1">
    <location>
        <begin position="159"/>
        <end position="169"/>
    </location>
</feature>
<reference evidence="3" key="1">
    <citation type="journal article" date="2019" name="Int. J. Syst. Evol. Microbiol.">
        <title>The Global Catalogue of Microorganisms (GCM) 10K type strain sequencing project: providing services to taxonomists for standard genome sequencing and annotation.</title>
        <authorList>
            <consortium name="The Broad Institute Genomics Platform"/>
            <consortium name="The Broad Institute Genome Sequencing Center for Infectious Disease"/>
            <person name="Wu L."/>
            <person name="Ma J."/>
        </authorList>
    </citation>
    <scope>NUCLEOTIDE SEQUENCE [LARGE SCALE GENOMIC DNA]</scope>
    <source>
        <strain evidence="3">SYNS20</strain>
    </source>
</reference>
<organism evidence="2 3">
    <name type="scientific">Streptomyces monticola</name>
    <dbReference type="NCBI Taxonomy" id="2666263"/>
    <lineage>
        <taxon>Bacteria</taxon>
        <taxon>Bacillati</taxon>
        <taxon>Actinomycetota</taxon>
        <taxon>Actinomycetes</taxon>
        <taxon>Kitasatosporales</taxon>
        <taxon>Streptomycetaceae</taxon>
        <taxon>Streptomyces</taxon>
    </lineage>
</organism>
<protein>
    <submittedName>
        <fullName evidence="2">Uncharacterized protein</fullName>
    </submittedName>
</protein>
<comment type="caution">
    <text evidence="2">The sequence shown here is derived from an EMBL/GenBank/DDBJ whole genome shotgun (WGS) entry which is preliminary data.</text>
</comment>
<evidence type="ECO:0000313" key="3">
    <source>
        <dbReference type="Proteomes" id="UP001596523"/>
    </source>
</evidence>
<gene>
    <name evidence="2" type="ORF">ACFQVC_42185</name>
</gene>
<dbReference type="EMBL" id="JBHTCF010000048">
    <property type="protein sequence ID" value="MFC7310811.1"/>
    <property type="molecule type" value="Genomic_DNA"/>
</dbReference>
<evidence type="ECO:0000313" key="2">
    <source>
        <dbReference type="EMBL" id="MFC7310811.1"/>
    </source>
</evidence>